<gene>
    <name evidence="2" type="ORF">HJG54_28480</name>
    <name evidence="3" type="ORF">HJG54_34435</name>
</gene>
<organism evidence="2">
    <name type="scientific">Leptolyngbya sp. NK1-12</name>
    <dbReference type="NCBI Taxonomy" id="2547451"/>
    <lineage>
        <taxon>Bacteria</taxon>
        <taxon>Bacillati</taxon>
        <taxon>Cyanobacteriota</taxon>
        <taxon>Cyanophyceae</taxon>
        <taxon>Leptolyngbyales</taxon>
        <taxon>Leptolyngbyaceae</taxon>
        <taxon>Leptolyngbya group</taxon>
        <taxon>Leptolyngbya</taxon>
    </lineage>
</organism>
<feature type="transmembrane region" description="Helical" evidence="1">
    <location>
        <begin position="23"/>
        <end position="46"/>
    </location>
</feature>
<evidence type="ECO:0000256" key="1">
    <source>
        <dbReference type="SAM" id="Phobius"/>
    </source>
</evidence>
<reference evidence="2" key="1">
    <citation type="submission" date="2020-05" db="EMBL/GenBank/DDBJ databases">
        <authorList>
            <person name="Zhu T."/>
            <person name="Keshari N."/>
            <person name="Lu X."/>
        </authorList>
    </citation>
    <scope>NUCLEOTIDE SEQUENCE</scope>
    <source>
        <strain evidence="2">NK1-12</strain>
    </source>
</reference>
<dbReference type="RefSeq" id="WP_316436458.1">
    <property type="nucleotide sequence ID" value="NZ_CP053587.1"/>
</dbReference>
<evidence type="ECO:0000313" key="3">
    <source>
        <dbReference type="EMBL" id="WNZ27918.1"/>
    </source>
</evidence>
<dbReference type="EMBL" id="CP053587">
    <property type="protein sequence ID" value="WNZ27918.1"/>
    <property type="molecule type" value="Genomic_DNA"/>
</dbReference>
<protein>
    <submittedName>
        <fullName evidence="2">Uncharacterized protein</fullName>
    </submittedName>
</protein>
<proteinExistence type="predicted"/>
<dbReference type="AlphaFoldDB" id="A0AA96WLJ2"/>
<evidence type="ECO:0000313" key="2">
    <source>
        <dbReference type="EMBL" id="WNZ26870.1"/>
    </source>
</evidence>
<dbReference type="EMBL" id="CP053587">
    <property type="protein sequence ID" value="WNZ26870.1"/>
    <property type="molecule type" value="Genomic_DNA"/>
</dbReference>
<accession>A0AA96WLJ2</accession>
<keyword evidence="1" id="KW-1133">Transmembrane helix</keyword>
<name>A0AA96WLJ2_9CYAN</name>
<sequence>MHETKPTSSEQIQARERIHRRDLVNSLLIGIGLGALLLGAPLGWFAHRFYAQQRTAQVLLCRQQNFGLSETELQARCGQPY</sequence>
<keyword evidence="1" id="KW-0812">Transmembrane</keyword>
<keyword evidence="1" id="KW-0472">Membrane</keyword>